<evidence type="ECO:0000256" key="4">
    <source>
        <dbReference type="ARBA" id="ARBA00032089"/>
    </source>
</evidence>
<proteinExistence type="inferred from homology"/>
<organism evidence="7 8">
    <name type="scientific">Staphylococcus felis</name>
    <dbReference type="NCBI Taxonomy" id="46127"/>
    <lineage>
        <taxon>Bacteria</taxon>
        <taxon>Bacillati</taxon>
        <taxon>Bacillota</taxon>
        <taxon>Bacilli</taxon>
        <taxon>Bacillales</taxon>
        <taxon>Staphylococcaceae</taxon>
        <taxon>Staphylococcus</taxon>
    </lineage>
</organism>
<dbReference type="EMBL" id="QKXQ01000367">
    <property type="protein sequence ID" value="REH94076.1"/>
    <property type="molecule type" value="Genomic_DNA"/>
</dbReference>
<evidence type="ECO:0000256" key="5">
    <source>
        <dbReference type="PIRNR" id="PIRNR038471"/>
    </source>
</evidence>
<name>A0A3E0INT9_9STAP</name>
<dbReference type="InterPro" id="IPR042177">
    <property type="entry name" value="Cell/Rod_1"/>
</dbReference>
<comment type="caution">
    <text evidence="7">The sequence shown here is derived from an EMBL/GenBank/DDBJ whole genome shotgun (WGS) entry which is preliminary data.</text>
</comment>
<evidence type="ECO:0000256" key="2">
    <source>
        <dbReference type="ARBA" id="ARBA00013855"/>
    </source>
</evidence>
<dbReference type="GO" id="GO:0005886">
    <property type="term" value="C:plasma membrane"/>
    <property type="evidence" value="ECO:0007669"/>
    <property type="project" value="TreeGrafter"/>
</dbReference>
<dbReference type="GO" id="GO:0008360">
    <property type="term" value="P:regulation of cell shape"/>
    <property type="evidence" value="ECO:0007669"/>
    <property type="project" value="UniProtKB-KW"/>
</dbReference>
<feature type="domain" description="Rod shape-determining protein MreC beta-barrel core" evidence="6">
    <location>
        <begin position="112"/>
        <end position="263"/>
    </location>
</feature>
<dbReference type="PIRSF" id="PIRSF038471">
    <property type="entry name" value="MreC"/>
    <property type="match status" value="1"/>
</dbReference>
<sequence>MSNFFRNNKLVVLFCSIILFIALIGLSLRSNTQSVPEQYLGDTVSFGQRIFSYPIQFVSGSINQFFEHNQRPTNKEKQLEAENNRLKSENEKLKKELDMSDIAKYNPISAAVIARQPDQWLNTIVIDKGQKAGIKENMAVMTSDGLIGRVAKVNQFSSKVNLISTKGRTNRLSVNIQHDSDEVFGLIDHYDDEKNRLIISDIDDNDDVEKGDQVLTSGLGDQLPKGLYVGEVEKVQKDQYGLSKQVVIKTGANMNGLSHVYVAKNNVVYYEQKGESA</sequence>
<dbReference type="Gene3D" id="2.40.10.340">
    <property type="entry name" value="Rod shape-determining protein MreC, domain 1"/>
    <property type="match status" value="1"/>
</dbReference>
<dbReference type="Proteomes" id="UP000256562">
    <property type="component" value="Unassembled WGS sequence"/>
</dbReference>
<reference evidence="7 8" key="1">
    <citation type="journal article" date="2018" name="Vet. Microbiol.">
        <title>Characterisation of Staphylococcus felis isolated from cats using whole genome sequencing.</title>
        <authorList>
            <person name="Worthing K."/>
            <person name="Pang S."/>
            <person name="Trott D.J."/>
            <person name="Abraham S."/>
            <person name="Coombs G.W."/>
            <person name="Jordan D."/>
            <person name="McIntyre L."/>
            <person name="Davies M.R."/>
            <person name="Norris J."/>
        </authorList>
    </citation>
    <scope>NUCLEOTIDE SEQUENCE [LARGE SCALE GENOMIC DNA]</scope>
    <source>
        <strain evidence="7 8">F9</strain>
    </source>
</reference>
<dbReference type="PANTHER" id="PTHR34138:SF1">
    <property type="entry name" value="CELL SHAPE-DETERMINING PROTEIN MREC"/>
    <property type="match status" value="1"/>
</dbReference>
<evidence type="ECO:0000256" key="1">
    <source>
        <dbReference type="ARBA" id="ARBA00009369"/>
    </source>
</evidence>
<dbReference type="PANTHER" id="PTHR34138">
    <property type="entry name" value="CELL SHAPE-DETERMINING PROTEIN MREC"/>
    <property type="match status" value="1"/>
</dbReference>
<evidence type="ECO:0000259" key="6">
    <source>
        <dbReference type="Pfam" id="PF04085"/>
    </source>
</evidence>
<comment type="similarity">
    <text evidence="1 5">Belongs to the MreC family.</text>
</comment>
<keyword evidence="3 5" id="KW-0133">Cell shape</keyword>
<comment type="function">
    <text evidence="5">Involved in formation and maintenance of cell shape.</text>
</comment>
<dbReference type="OrthoDB" id="9792313at2"/>
<dbReference type="InterPro" id="IPR055342">
    <property type="entry name" value="MreC_beta-barrel_core"/>
</dbReference>
<dbReference type="Pfam" id="PF04085">
    <property type="entry name" value="MreC"/>
    <property type="match status" value="1"/>
</dbReference>
<dbReference type="AlphaFoldDB" id="A0A3E0INT9"/>
<evidence type="ECO:0000256" key="3">
    <source>
        <dbReference type="ARBA" id="ARBA00022960"/>
    </source>
</evidence>
<protein>
    <recommendedName>
        <fullName evidence="2 5">Cell shape-determining protein MreC</fullName>
    </recommendedName>
    <alternativeName>
        <fullName evidence="4 5">Cell shape protein MreC</fullName>
    </alternativeName>
</protein>
<dbReference type="Gene3D" id="2.40.10.350">
    <property type="entry name" value="Rod shape-determining protein MreC, domain 2"/>
    <property type="match status" value="1"/>
</dbReference>
<dbReference type="RefSeq" id="WP_116094591.1">
    <property type="nucleotide sequence ID" value="NZ_QKXN01000149.1"/>
</dbReference>
<dbReference type="InterPro" id="IPR007221">
    <property type="entry name" value="MreC"/>
</dbReference>
<evidence type="ECO:0000313" key="7">
    <source>
        <dbReference type="EMBL" id="REH94076.1"/>
    </source>
</evidence>
<gene>
    <name evidence="7" type="ORF">DOS83_08110</name>
</gene>
<evidence type="ECO:0000313" key="8">
    <source>
        <dbReference type="Proteomes" id="UP000256562"/>
    </source>
</evidence>
<dbReference type="InterPro" id="IPR042175">
    <property type="entry name" value="Cell/Rod_MreC_2"/>
</dbReference>
<accession>A0A3E0INT9</accession>
<dbReference type="NCBIfam" id="TIGR00219">
    <property type="entry name" value="mreC"/>
    <property type="match status" value="1"/>
</dbReference>